<keyword evidence="5" id="KW-0862">Zinc</keyword>
<accession>A0AAD7Y906</accession>
<keyword evidence="9" id="KW-0539">Nucleus</keyword>
<dbReference type="Pfam" id="PF00096">
    <property type="entry name" value="zf-C2H2"/>
    <property type="match status" value="3"/>
</dbReference>
<dbReference type="PANTHER" id="PTHR24384:SF189">
    <property type="entry name" value="C2H2-TYPE DOMAIN-CONTAINING PROTEIN-RELATED"/>
    <property type="match status" value="1"/>
</dbReference>
<keyword evidence="7" id="KW-0238">DNA-binding</keyword>
<evidence type="ECO:0000313" key="13">
    <source>
        <dbReference type="EMBL" id="KAJ8706614.1"/>
    </source>
</evidence>
<feature type="domain" description="C2H2-type" evidence="12">
    <location>
        <begin position="1113"/>
        <end position="1141"/>
    </location>
</feature>
<comment type="caution">
    <text evidence="13">The sequence shown here is derived from an EMBL/GenBank/DDBJ whole genome shotgun (WGS) entry which is preliminary data.</text>
</comment>
<feature type="domain" description="C2H2-type" evidence="12">
    <location>
        <begin position="340"/>
        <end position="368"/>
    </location>
</feature>
<organism evidence="13 14">
    <name type="scientific">Mythimna separata</name>
    <name type="common">Oriental armyworm</name>
    <name type="synonym">Pseudaletia separata</name>
    <dbReference type="NCBI Taxonomy" id="271217"/>
    <lineage>
        <taxon>Eukaryota</taxon>
        <taxon>Metazoa</taxon>
        <taxon>Ecdysozoa</taxon>
        <taxon>Arthropoda</taxon>
        <taxon>Hexapoda</taxon>
        <taxon>Insecta</taxon>
        <taxon>Pterygota</taxon>
        <taxon>Neoptera</taxon>
        <taxon>Endopterygota</taxon>
        <taxon>Lepidoptera</taxon>
        <taxon>Glossata</taxon>
        <taxon>Ditrysia</taxon>
        <taxon>Noctuoidea</taxon>
        <taxon>Noctuidae</taxon>
        <taxon>Noctuinae</taxon>
        <taxon>Hadenini</taxon>
        <taxon>Mythimna</taxon>
    </lineage>
</organism>
<dbReference type="InterPro" id="IPR050752">
    <property type="entry name" value="C2H2-ZF_domain"/>
</dbReference>
<dbReference type="PROSITE" id="PS00028">
    <property type="entry name" value="ZINC_FINGER_C2H2_1"/>
    <property type="match status" value="11"/>
</dbReference>
<dbReference type="PROSITE" id="PS50157">
    <property type="entry name" value="ZINC_FINGER_C2H2_2"/>
    <property type="match status" value="9"/>
</dbReference>
<evidence type="ECO:0000256" key="4">
    <source>
        <dbReference type="ARBA" id="ARBA00022771"/>
    </source>
</evidence>
<feature type="domain" description="C2H2-type" evidence="12">
    <location>
        <begin position="1030"/>
        <end position="1053"/>
    </location>
</feature>
<protein>
    <recommendedName>
        <fullName evidence="12">C2H2-type domain-containing protein</fullName>
    </recommendedName>
</protein>
<sequence length="1248" mass="144611">MAETSRKRSRKSKLVPRECLMDEDDLELQVPATKIPKNMKLRTQEAKKPATITNSLLKTTASNLEATTPSLETPEEVCDTSVLRKINASARNSLELDQISPRKFEINIEVESCEDEDDFRLEMTESELTEGNTPIFPPEETEDVVREKNSQNSPPQGTEDEIREENSLNSPPERTEDESREVTSFNSAPEGTEDESKEENSPNSAPIGMEDENRVLIFINAAPERMEDESREGNSLNYPPEGTEVVEEPEVLESEEDKPKDPPPQPIPLNLEGILQAVDNLQISNNIANKILSLYVRNTIGYEQETKLESNHIEMLIQKALNDWKDWQKRSFHRGDPLFYKCYICKVSYWHLSDLRNHLHLNHSDNPKLKVTLERNEIHECNIVAYHNVLAVNHDIETPGLCHRCGRDYEYHEKLSRYKHRYYKADNCPRYFFCCTGLSSHFATCNACNIHRKPFECEICKNRFNKYKELLGHLILSHSVRSDVPILIHYSNSKSLEKYESKYLHNCVKNVLGKNVECVHSLLSVPKNSIESHMKRLNETYMCEICGHVMLYSCMKFEHMLSHTDDFMIVNKCTTCDGLKVFVDTSDADSHWNAEHKIMDSSPSENHYRSIFVPTSCVHQSLAELDLKEQEEALAMQESNLEMQESYLGEQQSNLETQESDLDEPESDLDEKPSLLDIDESSVSAYLESSSSQYKFDSTNIKVENVVVKEEPVDSDDSTGLVIKEEPLDEADDQTIEDESQTQDLNDEIKVKQENIDDEVDEYDDLIKLNFNIEDLLVKDEKDDDDTQDSDMQNTYVFDDENSSQDSGSIPEPKVIETGSRRKKKIYKCTCGFQATHREYRAHLNYNCTKHAMKSKNFQCTKCNTGFTSMKKFLNHFEQHGYPRISCPECLQKFENFTTLGQHVTVHVRQNYVRVKTITYDGEAMAQPDYQCTKCAARVDYLDFFDHWETHIRPQPTQPSTEIAKMPHKESKIGQLEENVIKECTVRLHLNTKQCNVCLRLFNRVNECKRHIIEHMLVDAYTQKHVFKHLRCQICAAGFEYSDKYKKHMRDHASLPVYKCELCDRTFSDSSNFTKHKKVHNLEVIVCDLCGKKFQSKLSLEKHIEKHRNTTPIRCDICNKIFYFESSYRRHVRSYHEKPATEFRCVICGDRFRCLKEKWDHMWEVHEERKQKADCPICHKSFRKYSDVRAHAKSEHMMAVTVISIKSTKPPVKKHVVTVPSLTENQNCSWPKLTVGPETETLVVYESD</sequence>
<dbReference type="SUPFAM" id="SSF57667">
    <property type="entry name" value="beta-beta-alpha zinc fingers"/>
    <property type="match status" value="2"/>
</dbReference>
<feature type="domain" description="C2H2-type" evidence="12">
    <location>
        <begin position="885"/>
        <end position="912"/>
    </location>
</feature>
<evidence type="ECO:0000256" key="1">
    <source>
        <dbReference type="ARBA" id="ARBA00004123"/>
    </source>
</evidence>
<dbReference type="GO" id="GO:0000978">
    <property type="term" value="F:RNA polymerase II cis-regulatory region sequence-specific DNA binding"/>
    <property type="evidence" value="ECO:0007669"/>
    <property type="project" value="TreeGrafter"/>
</dbReference>
<feature type="domain" description="C2H2-type" evidence="12">
    <location>
        <begin position="455"/>
        <end position="483"/>
    </location>
</feature>
<feature type="compositionally biased region" description="Acidic residues" evidence="11">
    <location>
        <begin position="244"/>
        <end position="256"/>
    </location>
</feature>
<comment type="subcellular location">
    <subcellularLocation>
        <location evidence="1">Nucleus</location>
    </subcellularLocation>
</comment>
<feature type="domain" description="C2H2-type" evidence="12">
    <location>
        <begin position="1058"/>
        <end position="1085"/>
    </location>
</feature>
<evidence type="ECO:0000256" key="2">
    <source>
        <dbReference type="ARBA" id="ARBA00022723"/>
    </source>
</evidence>
<keyword evidence="3" id="KW-0677">Repeat</keyword>
<dbReference type="GO" id="GO:0000981">
    <property type="term" value="F:DNA-binding transcription factor activity, RNA polymerase II-specific"/>
    <property type="evidence" value="ECO:0007669"/>
    <property type="project" value="TreeGrafter"/>
</dbReference>
<reference evidence="13" key="1">
    <citation type="submission" date="2023-03" db="EMBL/GenBank/DDBJ databases">
        <title>Chromosome-level genomes of two armyworms, Mythimna separata and Mythimna loreyi, provide insights into the biosynthesis and reception of sex pheromones.</title>
        <authorList>
            <person name="Zhao H."/>
        </authorList>
    </citation>
    <scope>NUCLEOTIDE SEQUENCE</scope>
    <source>
        <strain evidence="13">BeijingLab</strain>
        <tissue evidence="13">Pupa</tissue>
    </source>
</reference>
<name>A0AAD7Y906_MYTSE</name>
<feature type="region of interest" description="Disordered" evidence="11">
    <location>
        <begin position="651"/>
        <end position="677"/>
    </location>
</feature>
<keyword evidence="6" id="KW-0805">Transcription regulation</keyword>
<dbReference type="GO" id="GO:0008270">
    <property type="term" value="F:zinc ion binding"/>
    <property type="evidence" value="ECO:0007669"/>
    <property type="project" value="UniProtKB-KW"/>
</dbReference>
<evidence type="ECO:0000256" key="8">
    <source>
        <dbReference type="ARBA" id="ARBA00023163"/>
    </source>
</evidence>
<feature type="compositionally biased region" description="Acidic residues" evidence="11">
    <location>
        <begin position="658"/>
        <end position="669"/>
    </location>
</feature>
<keyword evidence="14" id="KW-1185">Reference proteome</keyword>
<evidence type="ECO:0000256" key="10">
    <source>
        <dbReference type="PROSITE-ProRule" id="PRU00042"/>
    </source>
</evidence>
<evidence type="ECO:0000256" key="9">
    <source>
        <dbReference type="ARBA" id="ARBA00023242"/>
    </source>
</evidence>
<gene>
    <name evidence="13" type="ORF">PYW07_012692</name>
</gene>
<feature type="domain" description="C2H2-type" evidence="12">
    <location>
        <begin position="1173"/>
        <end position="1196"/>
    </location>
</feature>
<feature type="domain" description="C2H2-type" evidence="12">
    <location>
        <begin position="1085"/>
        <end position="1112"/>
    </location>
</feature>
<dbReference type="InterPro" id="IPR013087">
    <property type="entry name" value="Znf_C2H2_type"/>
</dbReference>
<dbReference type="EMBL" id="JARGEI010000028">
    <property type="protein sequence ID" value="KAJ8706614.1"/>
    <property type="molecule type" value="Genomic_DNA"/>
</dbReference>
<evidence type="ECO:0000256" key="3">
    <source>
        <dbReference type="ARBA" id="ARBA00022737"/>
    </source>
</evidence>
<keyword evidence="4 10" id="KW-0863">Zinc-finger</keyword>
<feature type="region of interest" description="Disordered" evidence="11">
    <location>
        <begin position="125"/>
        <end position="268"/>
    </location>
</feature>
<evidence type="ECO:0000313" key="14">
    <source>
        <dbReference type="Proteomes" id="UP001231518"/>
    </source>
</evidence>
<evidence type="ECO:0000256" key="7">
    <source>
        <dbReference type="ARBA" id="ARBA00023125"/>
    </source>
</evidence>
<dbReference type="AlphaFoldDB" id="A0AAD7Y906"/>
<dbReference type="Proteomes" id="UP001231518">
    <property type="component" value="Chromosome 30"/>
</dbReference>
<dbReference type="Gene3D" id="3.30.160.60">
    <property type="entry name" value="Classic Zinc Finger"/>
    <property type="match status" value="4"/>
</dbReference>
<keyword evidence="2" id="KW-0479">Metal-binding</keyword>
<feature type="region of interest" description="Disordered" evidence="11">
    <location>
        <begin position="780"/>
        <end position="817"/>
    </location>
</feature>
<evidence type="ECO:0000259" key="12">
    <source>
        <dbReference type="PROSITE" id="PS50157"/>
    </source>
</evidence>
<dbReference type="Pfam" id="PF12874">
    <property type="entry name" value="zf-met"/>
    <property type="match status" value="1"/>
</dbReference>
<evidence type="ECO:0000256" key="11">
    <source>
        <dbReference type="SAM" id="MobiDB-lite"/>
    </source>
</evidence>
<dbReference type="InterPro" id="IPR036236">
    <property type="entry name" value="Znf_C2H2_sf"/>
</dbReference>
<dbReference type="PANTHER" id="PTHR24384">
    <property type="entry name" value="FINGER PUTATIVE TRANSCRIPTION FACTOR FAMILY-RELATED"/>
    <property type="match status" value="1"/>
</dbReference>
<evidence type="ECO:0000256" key="6">
    <source>
        <dbReference type="ARBA" id="ARBA00023015"/>
    </source>
</evidence>
<feature type="domain" description="C2H2-type" evidence="12">
    <location>
        <begin position="858"/>
        <end position="885"/>
    </location>
</feature>
<dbReference type="GO" id="GO:0005634">
    <property type="term" value="C:nucleus"/>
    <property type="evidence" value="ECO:0007669"/>
    <property type="project" value="UniProtKB-SubCell"/>
</dbReference>
<dbReference type="SMART" id="SM00355">
    <property type="entry name" value="ZnF_C2H2"/>
    <property type="match status" value="14"/>
</dbReference>
<keyword evidence="8" id="KW-0804">Transcription</keyword>
<evidence type="ECO:0000256" key="5">
    <source>
        <dbReference type="ARBA" id="ARBA00022833"/>
    </source>
</evidence>
<proteinExistence type="predicted"/>